<keyword evidence="5" id="KW-0732">Signal</keyword>
<evidence type="ECO:0000256" key="6">
    <source>
        <dbReference type="ARBA" id="ARBA00023026"/>
    </source>
</evidence>
<evidence type="ECO:0000256" key="2">
    <source>
        <dbReference type="ARBA" id="ARBA00004613"/>
    </source>
</evidence>
<dbReference type="Pfam" id="PF22748">
    <property type="entry name" value="PexRD54_WY"/>
    <property type="match status" value="1"/>
</dbReference>
<dbReference type="OrthoDB" id="118898at2759"/>
<dbReference type="Proteomes" id="UP000198211">
    <property type="component" value="Unassembled WGS sequence"/>
</dbReference>
<keyword evidence="4" id="KW-0964">Secreted</keyword>
<dbReference type="InterPro" id="IPR054463">
    <property type="entry name" value="PexRD54_WY"/>
</dbReference>
<evidence type="ECO:0000256" key="3">
    <source>
        <dbReference type="ARBA" id="ARBA00010400"/>
    </source>
</evidence>
<reference evidence="9" key="1">
    <citation type="submission" date="2017-03" db="EMBL/GenBank/DDBJ databases">
        <title>Phytopthora megakarya and P. palmivora, two closely related causual agents of cacao black pod achieved similar genome size and gene model numbers by different mechanisms.</title>
        <authorList>
            <person name="Ali S."/>
            <person name="Shao J."/>
            <person name="Larry D.J."/>
            <person name="Kronmiller B."/>
            <person name="Shen D."/>
            <person name="Strem M.D."/>
            <person name="Melnick R.L."/>
            <person name="Guiltinan M.J."/>
            <person name="Tyler B.M."/>
            <person name="Meinhardt L.W."/>
            <person name="Bailey B.A."/>
        </authorList>
    </citation>
    <scope>NUCLEOTIDE SEQUENCE [LARGE SCALE GENOMIC DNA]</scope>
    <source>
        <strain evidence="9">zdho120</strain>
    </source>
</reference>
<name>A0A225W009_9STRA</name>
<evidence type="ECO:0000259" key="7">
    <source>
        <dbReference type="Pfam" id="PF22748"/>
    </source>
</evidence>
<evidence type="ECO:0000256" key="5">
    <source>
        <dbReference type="ARBA" id="ARBA00022729"/>
    </source>
</evidence>
<dbReference type="AlphaFoldDB" id="A0A225W009"/>
<comment type="similarity">
    <text evidence="3">Belongs to the RxLR effector family.</text>
</comment>
<proteinExistence type="inferred from homology"/>
<evidence type="ECO:0000256" key="1">
    <source>
        <dbReference type="ARBA" id="ARBA00004340"/>
    </source>
</evidence>
<comment type="caution">
    <text evidence="8">The sequence shown here is derived from an EMBL/GenBank/DDBJ whole genome shotgun (WGS) entry which is preliminary data.</text>
</comment>
<dbReference type="EMBL" id="NBNE01002424">
    <property type="protein sequence ID" value="OWZ10508.1"/>
    <property type="molecule type" value="Genomic_DNA"/>
</dbReference>
<sequence>MFDVKSVPGVDKISKLFKKQKAVKYRKINEDVDAYFSQLGLNTAGEKLFENPAFFVWVGYVDNYTAKYPAKPNPMLPTLARRYHDEVLSKMLETARKVKSTEKVATILQRGQMKMRAWKNKGLTVDDIFKRCKLDRSSNPFGNPAINIVGRYSDEFTPGTTTLFKNLLKKYSDSTLSKMFIAARKAPDTENLGRILEDQLRRAWLNKLQSLDSVFKFLKLHKGVDNLLDRMELKSWLRFQDMFKFQARLNSSMKQQKLAEIPGSRYSSKAVETILKSATSAYGKNMAVVVRADLPTSPVA</sequence>
<gene>
    <name evidence="8" type="ORF">PHMEG_00016638</name>
</gene>
<organism evidence="8 9">
    <name type="scientific">Phytophthora megakarya</name>
    <dbReference type="NCBI Taxonomy" id="4795"/>
    <lineage>
        <taxon>Eukaryota</taxon>
        <taxon>Sar</taxon>
        <taxon>Stramenopiles</taxon>
        <taxon>Oomycota</taxon>
        <taxon>Peronosporomycetes</taxon>
        <taxon>Peronosporales</taxon>
        <taxon>Peronosporaceae</taxon>
        <taxon>Phytophthora</taxon>
    </lineage>
</organism>
<protein>
    <submittedName>
        <fullName evidence="8">Avirulence (Avh) protein</fullName>
    </submittedName>
</protein>
<keyword evidence="6" id="KW-0843">Virulence</keyword>
<keyword evidence="9" id="KW-1185">Reference proteome</keyword>
<comment type="subcellular location">
    <subcellularLocation>
        <location evidence="1">Host cell</location>
    </subcellularLocation>
    <subcellularLocation>
        <location evidence="2">Secreted</location>
    </subcellularLocation>
</comment>
<evidence type="ECO:0000256" key="4">
    <source>
        <dbReference type="ARBA" id="ARBA00022525"/>
    </source>
</evidence>
<accession>A0A225W009</accession>
<feature type="domain" description="RxLR effector PexRD54 WY" evidence="7">
    <location>
        <begin position="36"/>
        <end position="61"/>
    </location>
</feature>
<evidence type="ECO:0000313" key="8">
    <source>
        <dbReference type="EMBL" id="OWZ10508.1"/>
    </source>
</evidence>
<evidence type="ECO:0000313" key="9">
    <source>
        <dbReference type="Proteomes" id="UP000198211"/>
    </source>
</evidence>